<dbReference type="PANTHER" id="PTHR10151">
    <property type="entry name" value="ECTONUCLEOTIDE PYROPHOSPHATASE/PHOSPHODIESTERASE"/>
    <property type="match status" value="1"/>
</dbReference>
<dbReference type="SUPFAM" id="SSF53649">
    <property type="entry name" value="Alkaline phosphatase-like"/>
    <property type="match status" value="1"/>
</dbReference>
<dbReference type="AlphaFoldDB" id="A0A811T726"/>
<name>A0A811T726_9EURY</name>
<dbReference type="InterPro" id="IPR002591">
    <property type="entry name" value="Phosphodiest/P_Trfase"/>
</dbReference>
<sequence length="488" mass="55890">MNKVLMIGIDGLDPILLSKLENKLPNFKKLREEGISIKLESIYPYDSIPIWSSIYTGLTPARHGLLKPINYLKEDDVDINTNILSGRTFWDFASSAGKKVCIINPFVAYPPWQVNGVMVSGPLGKEGVPQAFPQTILDTYKIPHLGGIHGKYPLKKDLTKFRERAEKITLDETDFALKILKDYEWDLAFTCFITLDGVEHFFWRYYDDEDPTHPDNNPFENVIIDFYKLFDKIVGKFTALDYDTILIFSDHGFGMRSVKLVNINEILREKRFLVSKAKNQNNPVNMFEKVKSKLLDFIYKHDLDDLALELSRFVPTVSKKIQKSSFSIDFKQSMAYTSDLVGMNPCGGINIVAENMGKLNYEEVRTLILKEISELKDPDTGKRLMKWLCRREELYSGEYISDYPDIIFELEDGYGVNWSIHTPLISNCYAHKIISGGHKRDATFMIEGVGEDKIVRSDMTSVDIAPTVLDLLDIKGYFNFDGHSLFVE</sequence>
<dbReference type="GO" id="GO:0016787">
    <property type="term" value="F:hydrolase activity"/>
    <property type="evidence" value="ECO:0007669"/>
    <property type="project" value="UniProtKB-ARBA"/>
</dbReference>
<accession>A0A811T726</accession>
<protein>
    <submittedName>
        <fullName evidence="1">Type I phosphodiesterase / nucleotide pyrophosphatase</fullName>
    </submittedName>
</protein>
<dbReference type="Proteomes" id="UP000606624">
    <property type="component" value="Unassembled WGS sequence"/>
</dbReference>
<dbReference type="InterPro" id="IPR017850">
    <property type="entry name" value="Alkaline_phosphatase_core_sf"/>
</dbReference>
<dbReference type="Gene3D" id="3.40.720.10">
    <property type="entry name" value="Alkaline Phosphatase, subunit A"/>
    <property type="match status" value="1"/>
</dbReference>
<organism evidence="1 2">
    <name type="scientific">Candidatus Argoarchaeum ethanivorans</name>
    <dbReference type="NCBI Taxonomy" id="2608793"/>
    <lineage>
        <taxon>Archaea</taxon>
        <taxon>Methanobacteriati</taxon>
        <taxon>Methanobacteriota</taxon>
        <taxon>Stenosarchaea group</taxon>
        <taxon>Methanomicrobia</taxon>
        <taxon>Methanosarcinales</taxon>
        <taxon>Methanosarcinales incertae sedis</taxon>
        <taxon>GOM Arc I cluster</taxon>
        <taxon>Candidatus Argoarchaeum</taxon>
    </lineage>
</organism>
<dbReference type="Pfam" id="PF01663">
    <property type="entry name" value="Phosphodiest"/>
    <property type="match status" value="1"/>
</dbReference>
<dbReference type="EMBL" id="CAJHIN010000001">
    <property type="protein sequence ID" value="CAD6490156.1"/>
    <property type="molecule type" value="Genomic_DNA"/>
</dbReference>
<gene>
    <name evidence="1" type="ORF">KFBDDELM_00034</name>
</gene>
<comment type="caution">
    <text evidence="1">The sequence shown here is derived from an EMBL/GenBank/DDBJ whole genome shotgun (WGS) entry which is preliminary data.</text>
</comment>
<proteinExistence type="predicted"/>
<evidence type="ECO:0000313" key="2">
    <source>
        <dbReference type="Proteomes" id="UP000606624"/>
    </source>
</evidence>
<reference evidence="1" key="1">
    <citation type="submission" date="2020-10" db="EMBL/GenBank/DDBJ databases">
        <authorList>
            <person name="Hahn C.J."/>
            <person name="Laso-Perez R."/>
            <person name="Vulcano F."/>
            <person name="Vaziourakis K.-M."/>
            <person name="Stokke R."/>
            <person name="Steen I.H."/>
            <person name="Teske A."/>
            <person name="Boetius A."/>
            <person name="Liebeke M."/>
            <person name="Amann R."/>
            <person name="Knittel K."/>
        </authorList>
    </citation>
    <scope>NUCLEOTIDE SEQUENCE</scope>
    <source>
        <strain evidence="1">Gfbio:e3339647-f889-4370-9287-4fb5cb688e4c:AG392E03_GoMArc1</strain>
    </source>
</reference>
<dbReference type="PANTHER" id="PTHR10151:SF120">
    <property type="entry name" value="BIS(5'-ADENOSYL)-TRIPHOSPHATASE"/>
    <property type="match status" value="1"/>
</dbReference>
<evidence type="ECO:0000313" key="1">
    <source>
        <dbReference type="EMBL" id="CAD6490156.1"/>
    </source>
</evidence>